<keyword evidence="1" id="KW-0732">Signal</keyword>
<dbReference type="EMBL" id="JBHTMK010000064">
    <property type="protein sequence ID" value="MFD1373063.1"/>
    <property type="molecule type" value="Genomic_DNA"/>
</dbReference>
<dbReference type="RefSeq" id="WP_317796812.1">
    <property type="nucleotide sequence ID" value="NZ_AP028461.1"/>
</dbReference>
<name>A0ABW4ASX9_9ACTN</name>
<evidence type="ECO:0000313" key="2">
    <source>
        <dbReference type="EMBL" id="MFD1373063.1"/>
    </source>
</evidence>
<evidence type="ECO:0000313" key="3">
    <source>
        <dbReference type="Proteomes" id="UP001597183"/>
    </source>
</evidence>
<feature type="signal peptide" evidence="1">
    <location>
        <begin position="1"/>
        <end position="30"/>
    </location>
</feature>
<evidence type="ECO:0008006" key="4">
    <source>
        <dbReference type="Google" id="ProtNLM"/>
    </source>
</evidence>
<dbReference type="Proteomes" id="UP001597183">
    <property type="component" value="Unassembled WGS sequence"/>
</dbReference>
<gene>
    <name evidence="2" type="ORF">ACFQ5G_47705</name>
</gene>
<keyword evidence="3" id="KW-1185">Reference proteome</keyword>
<accession>A0ABW4ASX9</accession>
<comment type="caution">
    <text evidence="2">The sequence shown here is derived from an EMBL/GenBank/DDBJ whole genome shotgun (WGS) entry which is preliminary data.</text>
</comment>
<feature type="chain" id="PRO_5045143440" description="Secreted protein" evidence="1">
    <location>
        <begin position="31"/>
        <end position="139"/>
    </location>
</feature>
<reference evidence="3" key="1">
    <citation type="journal article" date="2019" name="Int. J. Syst. Evol. Microbiol.">
        <title>The Global Catalogue of Microorganisms (GCM) 10K type strain sequencing project: providing services to taxonomists for standard genome sequencing and annotation.</title>
        <authorList>
            <consortium name="The Broad Institute Genomics Platform"/>
            <consortium name="The Broad Institute Genome Sequencing Center for Infectious Disease"/>
            <person name="Wu L."/>
            <person name="Ma J."/>
        </authorList>
    </citation>
    <scope>NUCLEOTIDE SEQUENCE [LARGE SCALE GENOMIC DNA]</scope>
    <source>
        <strain evidence="3">CCM 7526</strain>
    </source>
</reference>
<sequence length="139" mass="15010">MKIRKTFAVVSAAMMLSAGVTFLTGSAAQAAGCSNNVGCGSVNNNSRFKMTTTETWDSGKNWCRQWQVSTTSLHKCTQNDLEPGGLRGGGNVDVDAVTYNNTDWYYLDNRITKGVWVRLAGGGHMYCKAALSEALPRCS</sequence>
<evidence type="ECO:0000256" key="1">
    <source>
        <dbReference type="SAM" id="SignalP"/>
    </source>
</evidence>
<protein>
    <recommendedName>
        <fullName evidence="4">Secreted protein</fullName>
    </recommendedName>
</protein>
<organism evidence="2 3">
    <name type="scientific">Actinoplanes sichuanensis</name>
    <dbReference type="NCBI Taxonomy" id="512349"/>
    <lineage>
        <taxon>Bacteria</taxon>
        <taxon>Bacillati</taxon>
        <taxon>Actinomycetota</taxon>
        <taxon>Actinomycetes</taxon>
        <taxon>Micromonosporales</taxon>
        <taxon>Micromonosporaceae</taxon>
        <taxon>Actinoplanes</taxon>
    </lineage>
</organism>
<proteinExistence type="predicted"/>